<dbReference type="InParanoid" id="A0A482WKW6"/>
<dbReference type="Proteomes" id="UP000291343">
    <property type="component" value="Unassembled WGS sequence"/>
</dbReference>
<dbReference type="GO" id="GO:0036064">
    <property type="term" value="C:ciliary basal body"/>
    <property type="evidence" value="ECO:0007669"/>
    <property type="project" value="TreeGrafter"/>
</dbReference>
<comment type="caution">
    <text evidence="2">The sequence shown here is derived from an EMBL/GenBank/DDBJ whole genome shotgun (WGS) entry which is preliminary data.</text>
</comment>
<evidence type="ECO:0000313" key="3">
    <source>
        <dbReference type="Proteomes" id="UP000291343"/>
    </source>
</evidence>
<protein>
    <recommendedName>
        <fullName evidence="4">Spermatogenesis-associated protein 7</fullName>
    </recommendedName>
</protein>
<name>A0A482WKW6_LAOST</name>
<dbReference type="InterPro" id="IPR029357">
    <property type="entry name" value="SPATA7"/>
</dbReference>
<dbReference type="PANTHER" id="PTHR14917">
    <property type="entry name" value="SPERMATOGENESIS-ASSOCIATED PROTEIN 7"/>
    <property type="match status" value="1"/>
</dbReference>
<dbReference type="GO" id="GO:0000226">
    <property type="term" value="P:microtubule cytoskeleton organization"/>
    <property type="evidence" value="ECO:0007669"/>
    <property type="project" value="TreeGrafter"/>
</dbReference>
<evidence type="ECO:0000313" key="2">
    <source>
        <dbReference type="EMBL" id="RZF34133.1"/>
    </source>
</evidence>
<dbReference type="GO" id="GO:0005930">
    <property type="term" value="C:axoneme"/>
    <property type="evidence" value="ECO:0007669"/>
    <property type="project" value="TreeGrafter"/>
</dbReference>
<dbReference type="SMR" id="A0A482WKW6"/>
<dbReference type="AlphaFoldDB" id="A0A482WKW6"/>
<dbReference type="Pfam" id="PF15244">
    <property type="entry name" value="HSD3"/>
    <property type="match status" value="1"/>
</dbReference>
<gene>
    <name evidence="2" type="ORF">LSTR_LSTR003543</name>
</gene>
<reference evidence="2 3" key="1">
    <citation type="journal article" date="2017" name="Gigascience">
        <title>Genome sequence of the small brown planthopper, Laodelphax striatellus.</title>
        <authorList>
            <person name="Zhu J."/>
            <person name="Jiang F."/>
            <person name="Wang X."/>
            <person name="Yang P."/>
            <person name="Bao Y."/>
            <person name="Zhao W."/>
            <person name="Wang W."/>
            <person name="Lu H."/>
            <person name="Wang Q."/>
            <person name="Cui N."/>
            <person name="Li J."/>
            <person name="Chen X."/>
            <person name="Luo L."/>
            <person name="Yu J."/>
            <person name="Kang L."/>
            <person name="Cui F."/>
        </authorList>
    </citation>
    <scope>NUCLEOTIDE SEQUENCE [LARGE SCALE GENOMIC DNA]</scope>
    <source>
        <strain evidence="2">Lst14</strain>
    </source>
</reference>
<dbReference type="EMBL" id="QKKF02032524">
    <property type="protein sequence ID" value="RZF34133.1"/>
    <property type="molecule type" value="Genomic_DNA"/>
</dbReference>
<proteinExistence type="predicted"/>
<feature type="compositionally biased region" description="Polar residues" evidence="1">
    <location>
        <begin position="196"/>
        <end position="205"/>
    </location>
</feature>
<dbReference type="PANTHER" id="PTHR14917:SF4">
    <property type="entry name" value="SPERMATOGENESIS-ASSOCIATED 7"/>
    <property type="match status" value="1"/>
</dbReference>
<dbReference type="STRING" id="195883.A0A482WKW6"/>
<keyword evidence="3" id="KW-1185">Reference proteome</keyword>
<dbReference type="OrthoDB" id="6263678at2759"/>
<feature type="region of interest" description="Disordered" evidence="1">
    <location>
        <begin position="269"/>
        <end position="385"/>
    </location>
</feature>
<feature type="region of interest" description="Disordered" evidence="1">
    <location>
        <begin position="127"/>
        <end position="206"/>
    </location>
</feature>
<accession>A0A482WKW6</accession>
<feature type="compositionally biased region" description="Basic and acidic residues" evidence="1">
    <location>
        <begin position="140"/>
        <end position="164"/>
    </location>
</feature>
<feature type="compositionally biased region" description="Low complexity" evidence="1">
    <location>
        <begin position="168"/>
        <end position="178"/>
    </location>
</feature>
<sequence length="385" mass="43643">MKRSISFGSYDAYPKTIIAQNDVYNKMSHHYRRLYSAKSCIDTGLKKQRNSSKDRKLSVDWNSCRNRSTNSSQTKLKCCPNQKDSTKYINTREAKQKDVLDSVEYVPFHPRILKSDVESKIRSLSVYHPPRKKGQPVAVEKCDKSEKAEPCRRSSRGDEYEWTRENTSNASKLSSSDSAYTEEGDGMWSRGESRGGTPQSPNSCWSMDVRSADGPYISFLRAITDEVLRKGIFTNKALKKLFREHIEKNIHRLDLKRMEDEVEKLQKELGIPKEDNMNETDFGLGSVNPEWYESSKESNSSSKDNLAVTESLEQLALTSEKESTDDQEDETNGTKKQQSSENREKSSENSAKVSAKKSLKDNDNDSSIGCEIMSDYSGSGDDKSS</sequence>
<evidence type="ECO:0008006" key="4">
    <source>
        <dbReference type="Google" id="ProtNLM"/>
    </source>
</evidence>
<evidence type="ECO:0000256" key="1">
    <source>
        <dbReference type="SAM" id="MobiDB-lite"/>
    </source>
</evidence>
<organism evidence="2 3">
    <name type="scientific">Laodelphax striatellus</name>
    <name type="common">Small brown planthopper</name>
    <name type="synonym">Delphax striatella</name>
    <dbReference type="NCBI Taxonomy" id="195883"/>
    <lineage>
        <taxon>Eukaryota</taxon>
        <taxon>Metazoa</taxon>
        <taxon>Ecdysozoa</taxon>
        <taxon>Arthropoda</taxon>
        <taxon>Hexapoda</taxon>
        <taxon>Insecta</taxon>
        <taxon>Pterygota</taxon>
        <taxon>Neoptera</taxon>
        <taxon>Paraneoptera</taxon>
        <taxon>Hemiptera</taxon>
        <taxon>Auchenorrhyncha</taxon>
        <taxon>Fulgoroidea</taxon>
        <taxon>Delphacidae</taxon>
        <taxon>Criomorphinae</taxon>
        <taxon>Laodelphax</taxon>
    </lineage>
</organism>